<evidence type="ECO:0000256" key="1">
    <source>
        <dbReference type="ARBA" id="ARBA00004651"/>
    </source>
</evidence>
<feature type="transmembrane region" description="Helical" evidence="6">
    <location>
        <begin position="44"/>
        <end position="64"/>
    </location>
</feature>
<sequence length="366" mass="39531">MRIVFKTSYDADLGLFVHRHQAFWYFLLLAGAVGLPFVMNDFWIGEVALMLIWAIAGMGLMLLVGHAGQPSLGHAAFMAVGAYTNVILQTSLGWPFLVSFPLSGCAAALAGALLALPTARLHGIYLAIATLAVSILAEDGIVMLAPWTGGVSGIFAPDIQIFGVGFNRYVNASGFYWLTLGVAVLVVLGYRNILRSPLGRSLVAVRDSEISAQAIGVNLAWTKAVSFALSCGVTGLAGALMGHFAGVFNHETFTIFLSITLLMMIVIGGLGSIHGAFLGAIVITFLPLAISIVREFLNESFGVASVMPPGIETAAFGAILIAFILLEPMGIYGRWVKIRTYFELFPFCRRDMFRRQRGYLRTERIR</sequence>
<dbReference type="GO" id="GO:0005886">
    <property type="term" value="C:plasma membrane"/>
    <property type="evidence" value="ECO:0007669"/>
    <property type="project" value="UniProtKB-SubCell"/>
</dbReference>
<proteinExistence type="predicted"/>
<evidence type="ECO:0000256" key="3">
    <source>
        <dbReference type="ARBA" id="ARBA00022692"/>
    </source>
</evidence>
<feature type="transmembrane region" description="Helical" evidence="6">
    <location>
        <begin position="21"/>
        <end position="38"/>
    </location>
</feature>
<evidence type="ECO:0000256" key="6">
    <source>
        <dbReference type="SAM" id="Phobius"/>
    </source>
</evidence>
<dbReference type="Pfam" id="PF02653">
    <property type="entry name" value="BPD_transp_2"/>
    <property type="match status" value="1"/>
</dbReference>
<dbReference type="CDD" id="cd06581">
    <property type="entry name" value="TM_PBP1_LivM_like"/>
    <property type="match status" value="1"/>
</dbReference>
<feature type="transmembrane region" description="Helical" evidence="6">
    <location>
        <begin position="277"/>
        <end position="294"/>
    </location>
</feature>
<evidence type="ECO:0000256" key="2">
    <source>
        <dbReference type="ARBA" id="ARBA00022475"/>
    </source>
</evidence>
<keyword evidence="5 6" id="KW-0472">Membrane</keyword>
<keyword evidence="3 6" id="KW-0812">Transmembrane</keyword>
<feature type="transmembrane region" description="Helical" evidence="6">
    <location>
        <begin position="94"/>
        <end position="116"/>
    </location>
</feature>
<name>A0A6B0XVK6_9RHOB</name>
<feature type="transmembrane region" description="Helical" evidence="6">
    <location>
        <begin position="253"/>
        <end position="270"/>
    </location>
</feature>
<evidence type="ECO:0000256" key="5">
    <source>
        <dbReference type="ARBA" id="ARBA00023136"/>
    </source>
</evidence>
<protein>
    <submittedName>
        <fullName evidence="7">Branched-chain amino acid ABC transporter permease</fullName>
    </submittedName>
</protein>
<dbReference type="PANTHER" id="PTHR30482:SF20">
    <property type="entry name" value="HIGH-AFFINITY BRANCHED-CHAIN AMINO ACID TRANSPORT SYSTEM PERMEASE PROTEIN LIVM"/>
    <property type="match status" value="1"/>
</dbReference>
<comment type="caution">
    <text evidence="7">The sequence shown here is derived from an EMBL/GenBank/DDBJ whole genome shotgun (WGS) entry which is preliminary data.</text>
</comment>
<organism evidence="7">
    <name type="scientific">Boseongicola sp. SB0664_bin_43</name>
    <dbReference type="NCBI Taxonomy" id="2604844"/>
    <lineage>
        <taxon>Bacteria</taxon>
        <taxon>Pseudomonadati</taxon>
        <taxon>Pseudomonadota</taxon>
        <taxon>Alphaproteobacteria</taxon>
        <taxon>Rhodobacterales</taxon>
        <taxon>Paracoccaceae</taxon>
        <taxon>Boseongicola</taxon>
    </lineage>
</organism>
<dbReference type="PANTHER" id="PTHR30482">
    <property type="entry name" value="HIGH-AFFINITY BRANCHED-CHAIN AMINO ACID TRANSPORT SYSTEM PERMEASE"/>
    <property type="match status" value="1"/>
</dbReference>
<gene>
    <name evidence="7" type="ORF">F4Y60_00440</name>
</gene>
<feature type="transmembrane region" description="Helical" evidence="6">
    <location>
        <begin position="314"/>
        <end position="332"/>
    </location>
</feature>
<evidence type="ECO:0000313" key="7">
    <source>
        <dbReference type="EMBL" id="MXY32568.1"/>
    </source>
</evidence>
<dbReference type="GO" id="GO:0015658">
    <property type="term" value="F:branched-chain amino acid transmembrane transporter activity"/>
    <property type="evidence" value="ECO:0007669"/>
    <property type="project" value="InterPro"/>
</dbReference>
<feature type="transmembrane region" description="Helical" evidence="6">
    <location>
        <begin position="175"/>
        <end position="194"/>
    </location>
</feature>
<reference evidence="7" key="1">
    <citation type="submission" date="2019-09" db="EMBL/GenBank/DDBJ databases">
        <title>Characterisation of the sponge microbiome using genome-centric metagenomics.</title>
        <authorList>
            <person name="Engelberts J.P."/>
            <person name="Robbins S.J."/>
            <person name="De Goeij J.M."/>
            <person name="Aranda M."/>
            <person name="Bell S.C."/>
            <person name="Webster N.S."/>
        </authorList>
    </citation>
    <scope>NUCLEOTIDE SEQUENCE</scope>
    <source>
        <strain evidence="7">SB0664_bin_43</strain>
    </source>
</reference>
<accession>A0A6B0XVK6</accession>
<dbReference type="InterPro" id="IPR043428">
    <property type="entry name" value="LivM-like"/>
</dbReference>
<dbReference type="InterPro" id="IPR001851">
    <property type="entry name" value="ABC_transp_permease"/>
</dbReference>
<feature type="transmembrane region" description="Helical" evidence="6">
    <location>
        <begin position="71"/>
        <end position="88"/>
    </location>
</feature>
<feature type="transmembrane region" description="Helical" evidence="6">
    <location>
        <begin position="123"/>
        <end position="147"/>
    </location>
</feature>
<comment type="subcellular location">
    <subcellularLocation>
        <location evidence="1">Cell membrane</location>
        <topology evidence="1">Multi-pass membrane protein</topology>
    </subcellularLocation>
</comment>
<evidence type="ECO:0000256" key="4">
    <source>
        <dbReference type="ARBA" id="ARBA00022989"/>
    </source>
</evidence>
<dbReference type="EMBL" id="VXRY01000017">
    <property type="protein sequence ID" value="MXY32568.1"/>
    <property type="molecule type" value="Genomic_DNA"/>
</dbReference>
<dbReference type="AlphaFoldDB" id="A0A6B0XVK6"/>
<keyword evidence="4 6" id="KW-1133">Transmembrane helix</keyword>
<feature type="transmembrane region" description="Helical" evidence="6">
    <location>
        <begin position="215"/>
        <end position="241"/>
    </location>
</feature>
<keyword evidence="2" id="KW-1003">Cell membrane</keyword>